<evidence type="ECO:0000256" key="6">
    <source>
        <dbReference type="ARBA" id="ARBA00022490"/>
    </source>
</evidence>
<comment type="miscellaneous">
    <text evidence="8">This function is generally fulfilled by the C-terminal part of HisG, which is missing in some bacteria such as this one.</text>
</comment>
<dbReference type="GO" id="GO:0000105">
    <property type="term" value="P:L-histidine biosynthetic process"/>
    <property type="evidence" value="ECO:0007669"/>
    <property type="project" value="UniProtKB-UniRule"/>
</dbReference>
<dbReference type="NCBIfam" id="NF008935">
    <property type="entry name" value="PRK12292.1-1"/>
    <property type="match status" value="1"/>
</dbReference>
<dbReference type="Gene3D" id="3.30.930.10">
    <property type="entry name" value="Bira Bifunctional Protein, Domain 2"/>
    <property type="match status" value="1"/>
</dbReference>
<dbReference type="NCBIfam" id="TIGR00443">
    <property type="entry name" value="hisZ_biosyn_reg"/>
    <property type="match status" value="1"/>
</dbReference>
<keyword evidence="12" id="KW-1185">Reference proteome</keyword>
<evidence type="ECO:0000256" key="4">
    <source>
        <dbReference type="ARBA" id="ARBA00011496"/>
    </source>
</evidence>
<dbReference type="GO" id="GO:0006427">
    <property type="term" value="P:histidyl-tRNA aminoacylation"/>
    <property type="evidence" value="ECO:0007669"/>
    <property type="project" value="TreeGrafter"/>
</dbReference>
<dbReference type="NCBIfam" id="NF009086">
    <property type="entry name" value="PRK12421.1"/>
    <property type="match status" value="1"/>
</dbReference>
<dbReference type="EMBL" id="FPJW01000003">
    <property type="protein sequence ID" value="SFX31362.1"/>
    <property type="molecule type" value="Genomic_DNA"/>
</dbReference>
<dbReference type="Proteomes" id="UP000182350">
    <property type="component" value="Unassembled WGS sequence"/>
</dbReference>
<dbReference type="CDD" id="cd00773">
    <property type="entry name" value="HisRS-like_core"/>
    <property type="match status" value="1"/>
</dbReference>
<reference evidence="11 12" key="1">
    <citation type="submission" date="2016-11" db="EMBL/GenBank/DDBJ databases">
        <authorList>
            <person name="Jaros S."/>
            <person name="Januszkiewicz K."/>
            <person name="Wedrychowicz H."/>
        </authorList>
    </citation>
    <scope>NUCLEOTIDE SEQUENCE [LARGE SCALE GENOMIC DNA]</scope>
    <source>
        <strain evidence="11 12">DSM 21637</strain>
    </source>
</reference>
<dbReference type="GO" id="GO:0004821">
    <property type="term" value="F:histidine-tRNA ligase activity"/>
    <property type="evidence" value="ECO:0007669"/>
    <property type="project" value="TreeGrafter"/>
</dbReference>
<evidence type="ECO:0000256" key="2">
    <source>
        <dbReference type="ARBA" id="ARBA00004667"/>
    </source>
</evidence>
<evidence type="ECO:0000259" key="10">
    <source>
        <dbReference type="Pfam" id="PF13393"/>
    </source>
</evidence>
<evidence type="ECO:0000256" key="1">
    <source>
        <dbReference type="ARBA" id="ARBA00004496"/>
    </source>
</evidence>
<evidence type="ECO:0000256" key="3">
    <source>
        <dbReference type="ARBA" id="ARBA00005539"/>
    </source>
</evidence>
<proteinExistence type="inferred from homology"/>
<feature type="domain" description="Class II Histidinyl-tRNA synthetase (HisRS)-like catalytic core" evidence="10">
    <location>
        <begin position="12"/>
        <end position="322"/>
    </location>
</feature>
<dbReference type="GO" id="GO:0005737">
    <property type="term" value="C:cytoplasm"/>
    <property type="evidence" value="ECO:0007669"/>
    <property type="project" value="UniProtKB-SubCell"/>
</dbReference>
<sequence length="395" mass="43055">MSRADHWLLPDGMDEVLPPRARQIENLRRKLLDLFHSWGYELVLPPKVEFLESLLTGAGHDLELQTFKVTDQLSGRMMGVSADVTPQVARMDAHSMQFDGVARFCYSAEIVRTQPDNLLGSRSPIQIGAELFGDGGADSDLEILSLMTDSLLLAGAENLCLDLGHVGIYRALIVEAGLPDETEAALFDILQHKRLAELQPLLAPWQEQQPVQMLLRLSGLNGGPEVLASAREQLQGAPAAVTDALQELQELVEALQQQYPQVNLYLDLSELRGYHYHTGLVFAAYVPGLGQALAKGGRYDDIGRVFGRARPATGFSTDLKMLASLQGNLQARTPVAAPAAILRDTKGRALVTQLREAGERVVFIPRNSCSSAVDGGKSIQQLADGSWQLMAADKI</sequence>
<comment type="subunit">
    <text evidence="4 8">Heteromultimer composed of HisG and HisZ subunits.</text>
</comment>
<dbReference type="HAMAP" id="MF_00125">
    <property type="entry name" value="HisZ"/>
    <property type="match status" value="1"/>
</dbReference>
<dbReference type="GO" id="GO:0016757">
    <property type="term" value="F:glycosyltransferase activity"/>
    <property type="evidence" value="ECO:0007669"/>
    <property type="project" value="UniProtKB-KW"/>
</dbReference>
<comment type="subcellular location">
    <subcellularLocation>
        <location evidence="1 8">Cytoplasm</location>
    </subcellularLocation>
</comment>
<name>A0A1K1W1W8_9GAMM</name>
<comment type="similarity">
    <text evidence="3 8">Belongs to the class-II aminoacyl-tRNA synthetase family. HisZ subfamily.</text>
</comment>
<dbReference type="InterPro" id="IPR004517">
    <property type="entry name" value="HisZ"/>
</dbReference>
<keyword evidence="6 8" id="KW-0963">Cytoplasm</keyword>
<comment type="function">
    <text evidence="7 8">Required for the first step of histidine biosynthesis. May allow the feedback regulation of ATP phosphoribosyltransferase activity by histidine.</text>
</comment>
<feature type="binding site" evidence="9">
    <location>
        <position position="126"/>
    </location>
    <ligand>
        <name>L-histidine</name>
        <dbReference type="ChEBI" id="CHEBI:57595"/>
    </ligand>
</feature>
<dbReference type="SUPFAM" id="SSF55681">
    <property type="entry name" value="Class II aaRS and biotin synthetases"/>
    <property type="match status" value="1"/>
</dbReference>
<evidence type="ECO:0000256" key="8">
    <source>
        <dbReference type="HAMAP-Rule" id="MF_00125"/>
    </source>
</evidence>
<dbReference type="PIRSF" id="PIRSF001549">
    <property type="entry name" value="His-tRNA_synth"/>
    <property type="match status" value="1"/>
</dbReference>
<keyword evidence="8" id="KW-0028">Amino-acid biosynthesis</keyword>
<accession>A0A1K1W1W8</accession>
<protein>
    <recommendedName>
        <fullName evidence="5 8">ATP phosphoribosyltransferase regulatory subunit</fullName>
    </recommendedName>
</protein>
<dbReference type="UniPathway" id="UPA00031">
    <property type="reaction ID" value="UER00006"/>
</dbReference>
<evidence type="ECO:0000256" key="9">
    <source>
        <dbReference type="PIRSR" id="PIRSR001549-1"/>
    </source>
</evidence>
<keyword evidence="11" id="KW-0808">Transferase</keyword>
<dbReference type="Pfam" id="PF13393">
    <property type="entry name" value="tRNA-synt_His"/>
    <property type="match status" value="1"/>
</dbReference>
<organism evidence="11 12">
    <name type="scientific">Marinospirillum alkaliphilum DSM 21637</name>
    <dbReference type="NCBI Taxonomy" id="1122209"/>
    <lineage>
        <taxon>Bacteria</taxon>
        <taxon>Pseudomonadati</taxon>
        <taxon>Pseudomonadota</taxon>
        <taxon>Gammaproteobacteria</taxon>
        <taxon>Oceanospirillales</taxon>
        <taxon>Oceanospirillaceae</taxon>
        <taxon>Marinospirillum</taxon>
    </lineage>
</organism>
<dbReference type="AlphaFoldDB" id="A0A1K1W1W8"/>
<feature type="binding site" evidence="9">
    <location>
        <begin position="83"/>
        <end position="85"/>
    </location>
    <ligand>
        <name>L-histidine</name>
        <dbReference type="ChEBI" id="CHEBI:57595"/>
    </ligand>
</feature>
<keyword evidence="11" id="KW-0328">Glycosyltransferase</keyword>
<dbReference type="InterPro" id="IPR041715">
    <property type="entry name" value="HisRS-like_core"/>
</dbReference>
<dbReference type="InterPro" id="IPR004516">
    <property type="entry name" value="HisRS/HisZ"/>
</dbReference>
<keyword evidence="8" id="KW-0368">Histidine biosynthesis</keyword>
<evidence type="ECO:0000313" key="12">
    <source>
        <dbReference type="Proteomes" id="UP000182350"/>
    </source>
</evidence>
<comment type="pathway">
    <text evidence="2 8">Amino-acid biosynthesis; L-histidine biosynthesis; L-histidine from 5-phospho-alpha-D-ribose 1-diphosphate: step 1/9.</text>
</comment>
<feature type="binding site" evidence="9">
    <location>
        <position position="272"/>
    </location>
    <ligand>
        <name>L-histidine</name>
        <dbReference type="ChEBI" id="CHEBI:57595"/>
    </ligand>
</feature>
<feature type="binding site" evidence="9">
    <location>
        <position position="112"/>
    </location>
    <ligand>
        <name>L-histidine</name>
        <dbReference type="ChEBI" id="CHEBI:57595"/>
    </ligand>
</feature>
<dbReference type="RefSeq" id="WP_072325467.1">
    <property type="nucleotide sequence ID" value="NZ_FPJW01000003.1"/>
</dbReference>
<evidence type="ECO:0000313" key="11">
    <source>
        <dbReference type="EMBL" id="SFX31362.1"/>
    </source>
</evidence>
<feature type="binding site" evidence="9">
    <location>
        <position position="130"/>
    </location>
    <ligand>
        <name>L-histidine</name>
        <dbReference type="ChEBI" id="CHEBI:57595"/>
    </ligand>
</feature>
<dbReference type="PANTHER" id="PTHR43707:SF1">
    <property type="entry name" value="HISTIDINE--TRNA LIGASE, MITOCHONDRIAL-RELATED"/>
    <property type="match status" value="1"/>
</dbReference>
<dbReference type="PANTHER" id="PTHR43707">
    <property type="entry name" value="HISTIDYL-TRNA SYNTHETASE"/>
    <property type="match status" value="1"/>
</dbReference>
<evidence type="ECO:0000256" key="5">
    <source>
        <dbReference type="ARBA" id="ARBA00020397"/>
    </source>
</evidence>
<evidence type="ECO:0000256" key="7">
    <source>
        <dbReference type="ARBA" id="ARBA00025246"/>
    </source>
</evidence>
<dbReference type="STRING" id="1122209.SAMN02745752_01229"/>
<gene>
    <name evidence="8" type="primary">hisZ</name>
    <name evidence="11" type="ORF">SAMN02745752_01229</name>
</gene>
<dbReference type="OrthoDB" id="9769617at2"/>
<dbReference type="InterPro" id="IPR045864">
    <property type="entry name" value="aa-tRNA-synth_II/BPL/LPL"/>
</dbReference>